<feature type="domain" description="Protein kinase" evidence="6">
    <location>
        <begin position="27"/>
        <end position="278"/>
    </location>
</feature>
<evidence type="ECO:0000256" key="1">
    <source>
        <dbReference type="ARBA" id="ARBA00022741"/>
    </source>
</evidence>
<organism evidence="7 8">
    <name type="scientific">Candidatus Thermofonsia Clade 1 bacterium</name>
    <dbReference type="NCBI Taxonomy" id="2364210"/>
    <lineage>
        <taxon>Bacteria</taxon>
        <taxon>Bacillati</taxon>
        <taxon>Chloroflexota</taxon>
        <taxon>Candidatus Thermofontia</taxon>
        <taxon>Candidatus Thermofonsia Clade 1</taxon>
    </lineage>
</organism>
<dbReference type="Pfam" id="PF00069">
    <property type="entry name" value="Pkinase"/>
    <property type="match status" value="1"/>
</dbReference>
<sequence>MKAFGTPLKELLMKQHAERSHLIGNRYRLVRKIGEGGMGTVFEAEDRLNAKFVALKCLKSRPDQDYSDTHQRQLLAREFQTLAGLRHPHIISVLDFGYDSQLRPYFTMPLLHGARNILEVAAERMLHGKVRLLIEMLQALNYLHRHGILHLDLKPSNVLVEPNGRVRVLDFGIATELTHAPEIGGTLEYISPEMLNGEPIEPASDLYAVGVIAYQIFAGEHPFAANGIAQLIYRVLTERPDSERLAAPEAVRQVIMRLLAKKPSERYASAYEATLAFCQAIQVAPSETYLLRESVLQSPKFVGREAELRMLDQALAEALHKRGSAWLVGGESGVGKSRLLDELRIRALVKGVIVLHGQYLEGAGGLYSAWRDAIRRLALLAPLDDDEALMLQSFIPDLPRLIGRAVEGTPQAITDQRLASLLVALIERAQQPILLLMDDLQWATDDLSILRHLSKVAPRLPLMIVAAYRNDEAHYLYGRLPEMRLIKLARFSAAESSQLSRSIIGQAETLERFLFEQTEGNAFYLIESLRSLAESLGSLERIRQAEAPRQLFSDRMALIAQRRLMRLSERHQALVKIAAVIGRELNFELLERVGGEANYDDWLIKCVDIALFRIEHDKWYFTHDKLREGVLHLMPLAERRELHRAVAEGIEALYPDQPDYELALSIHWRQAGELARAVRYLIAYASRTLPYGSASAVKLHLEELLQQTEPLPELITDRFHIYMLLGKCEEDIGTNVRARECYQRAHAIAVALQDHVMQATALFSNALVERSMGNFAGSLEQLHSALSLFQAHNQPQQVAQALFAIGHVETLRMNLERAEQYLQQALQVAEQHQDKLNVARAHMGLSDTARRQRDFERAERHAKAALERYAAQGEDRLLATILMRLSLVYMDQRRFEEALPLAERSIQISQRLGDFDSTYAAIGNIGFALAQQERYEESRAYFERAIAYERQYGDWNTMAVRLGALAQVNVRLADWTAVRANLYEWLQLARRLDNLRGLLHGFYGMVYLALHDGNAIQAAEWIGVIEANATPEYLDSEELAGFRAACLAHMDERQLAESIAYGKTLDLNALADRLLSDSEGIFGPLIAAEQAQPSDSDQAVL</sequence>
<evidence type="ECO:0000256" key="5">
    <source>
        <dbReference type="SAM" id="Coils"/>
    </source>
</evidence>
<dbReference type="InterPro" id="IPR011990">
    <property type="entry name" value="TPR-like_helical_dom_sf"/>
</dbReference>
<dbReference type="SUPFAM" id="SSF56112">
    <property type="entry name" value="Protein kinase-like (PK-like)"/>
    <property type="match status" value="1"/>
</dbReference>
<evidence type="ECO:0000259" key="6">
    <source>
        <dbReference type="PROSITE" id="PS50011"/>
    </source>
</evidence>
<dbReference type="InterPro" id="IPR000719">
    <property type="entry name" value="Prot_kinase_dom"/>
</dbReference>
<dbReference type="Pfam" id="PF13191">
    <property type="entry name" value="AAA_16"/>
    <property type="match status" value="1"/>
</dbReference>
<keyword evidence="5" id="KW-0175">Coiled coil</keyword>
<dbReference type="Gene3D" id="3.40.50.300">
    <property type="entry name" value="P-loop containing nucleotide triphosphate hydrolases"/>
    <property type="match status" value="1"/>
</dbReference>
<gene>
    <name evidence="7" type="ORF">CUN49_10540</name>
</gene>
<dbReference type="PROSITE" id="PS00108">
    <property type="entry name" value="PROTEIN_KINASE_ST"/>
    <property type="match status" value="1"/>
</dbReference>
<dbReference type="GO" id="GO:0005524">
    <property type="term" value="F:ATP binding"/>
    <property type="evidence" value="ECO:0007669"/>
    <property type="project" value="UniProtKB-UniRule"/>
</dbReference>
<dbReference type="PROSITE" id="PS50011">
    <property type="entry name" value="PROTEIN_KINASE_DOM"/>
    <property type="match status" value="1"/>
</dbReference>
<dbReference type="InterPro" id="IPR041664">
    <property type="entry name" value="AAA_16"/>
</dbReference>
<evidence type="ECO:0000256" key="3">
    <source>
        <dbReference type="PROSITE-ProRule" id="PRU00339"/>
    </source>
</evidence>
<dbReference type="InterPro" id="IPR011009">
    <property type="entry name" value="Kinase-like_dom_sf"/>
</dbReference>
<dbReference type="PANTHER" id="PTHR16305:SF28">
    <property type="entry name" value="GUANYLATE CYCLASE DOMAIN-CONTAINING PROTEIN"/>
    <property type="match status" value="1"/>
</dbReference>
<reference evidence="7 8" key="1">
    <citation type="submission" date="2017-11" db="EMBL/GenBank/DDBJ databases">
        <title>Evolution of Phototrophy in the Chloroflexi Phylum Driven by Horizontal Gene Transfer.</title>
        <authorList>
            <person name="Ward L.M."/>
            <person name="Hemp J."/>
            <person name="Shih P.M."/>
            <person name="Mcglynn S.E."/>
            <person name="Fischer W."/>
        </authorList>
    </citation>
    <scope>NUCLEOTIDE SEQUENCE [LARGE SCALE GENOMIC DNA]</scope>
    <source>
        <strain evidence="7">JP3_13</strain>
    </source>
</reference>
<feature type="repeat" description="TPR" evidence="3">
    <location>
        <begin position="799"/>
        <end position="832"/>
    </location>
</feature>
<dbReference type="PANTHER" id="PTHR16305">
    <property type="entry name" value="TESTICULAR SOLUBLE ADENYLYL CYCLASE"/>
    <property type="match status" value="1"/>
</dbReference>
<accession>A0A2M8PD15</accession>
<dbReference type="GO" id="GO:0004016">
    <property type="term" value="F:adenylate cyclase activity"/>
    <property type="evidence" value="ECO:0007669"/>
    <property type="project" value="TreeGrafter"/>
</dbReference>
<keyword evidence="3" id="KW-0802">TPR repeat</keyword>
<dbReference type="GO" id="GO:0005737">
    <property type="term" value="C:cytoplasm"/>
    <property type="evidence" value="ECO:0007669"/>
    <property type="project" value="TreeGrafter"/>
</dbReference>
<dbReference type="Proteomes" id="UP000229681">
    <property type="component" value="Unassembled WGS sequence"/>
</dbReference>
<keyword evidence="1 4" id="KW-0547">Nucleotide-binding</keyword>
<dbReference type="Gene3D" id="1.10.510.10">
    <property type="entry name" value="Transferase(Phosphotransferase) domain 1"/>
    <property type="match status" value="1"/>
</dbReference>
<feature type="coiled-coil region" evidence="5">
    <location>
        <begin position="808"/>
        <end position="842"/>
    </location>
</feature>
<dbReference type="PROSITE" id="PS50005">
    <property type="entry name" value="TPR"/>
    <property type="match status" value="1"/>
</dbReference>
<dbReference type="GO" id="GO:0004672">
    <property type="term" value="F:protein kinase activity"/>
    <property type="evidence" value="ECO:0007669"/>
    <property type="project" value="InterPro"/>
</dbReference>
<dbReference type="InterPro" id="IPR017441">
    <property type="entry name" value="Protein_kinase_ATP_BS"/>
</dbReference>
<dbReference type="Gene3D" id="3.30.200.20">
    <property type="entry name" value="Phosphorylase Kinase, domain 1"/>
    <property type="match status" value="1"/>
</dbReference>
<name>A0A2M8PD15_9CHLR</name>
<dbReference type="Pfam" id="PF13424">
    <property type="entry name" value="TPR_12"/>
    <property type="match status" value="1"/>
</dbReference>
<dbReference type="SUPFAM" id="SSF52540">
    <property type="entry name" value="P-loop containing nucleoside triphosphate hydrolases"/>
    <property type="match status" value="1"/>
</dbReference>
<comment type="caution">
    <text evidence="7">The sequence shown here is derived from an EMBL/GenBank/DDBJ whole genome shotgun (WGS) entry which is preliminary data.</text>
</comment>
<dbReference type="Pfam" id="PF13374">
    <property type="entry name" value="TPR_10"/>
    <property type="match status" value="2"/>
</dbReference>
<proteinExistence type="predicted"/>
<feature type="binding site" evidence="4">
    <location>
        <position position="56"/>
    </location>
    <ligand>
        <name>ATP</name>
        <dbReference type="ChEBI" id="CHEBI:30616"/>
    </ligand>
</feature>
<dbReference type="CDD" id="cd14014">
    <property type="entry name" value="STKc_PknB_like"/>
    <property type="match status" value="1"/>
</dbReference>
<dbReference type="Gene3D" id="1.25.40.10">
    <property type="entry name" value="Tetratricopeptide repeat domain"/>
    <property type="match status" value="2"/>
</dbReference>
<dbReference type="EMBL" id="PGTM01000155">
    <property type="protein sequence ID" value="PJF35442.1"/>
    <property type="molecule type" value="Genomic_DNA"/>
</dbReference>
<dbReference type="InterPro" id="IPR019734">
    <property type="entry name" value="TPR_rpt"/>
</dbReference>
<dbReference type="SUPFAM" id="SSF48452">
    <property type="entry name" value="TPR-like"/>
    <property type="match status" value="2"/>
</dbReference>
<dbReference type="InterPro" id="IPR027417">
    <property type="entry name" value="P-loop_NTPase"/>
</dbReference>
<protein>
    <recommendedName>
        <fullName evidence="6">Protein kinase domain-containing protein</fullName>
    </recommendedName>
</protein>
<evidence type="ECO:0000256" key="4">
    <source>
        <dbReference type="PROSITE-ProRule" id="PRU10141"/>
    </source>
</evidence>
<keyword evidence="2 4" id="KW-0067">ATP-binding</keyword>
<dbReference type="SMART" id="SM00028">
    <property type="entry name" value="TPR"/>
    <property type="match status" value="6"/>
</dbReference>
<dbReference type="InterPro" id="IPR008271">
    <property type="entry name" value="Ser/Thr_kinase_AS"/>
</dbReference>
<dbReference type="PROSITE" id="PS00107">
    <property type="entry name" value="PROTEIN_KINASE_ATP"/>
    <property type="match status" value="1"/>
</dbReference>
<dbReference type="SMART" id="SM00220">
    <property type="entry name" value="S_TKc"/>
    <property type="match status" value="1"/>
</dbReference>
<evidence type="ECO:0000313" key="8">
    <source>
        <dbReference type="Proteomes" id="UP000229681"/>
    </source>
</evidence>
<dbReference type="AlphaFoldDB" id="A0A2M8PD15"/>
<evidence type="ECO:0000256" key="2">
    <source>
        <dbReference type="ARBA" id="ARBA00022840"/>
    </source>
</evidence>
<evidence type="ECO:0000313" key="7">
    <source>
        <dbReference type="EMBL" id="PJF35442.1"/>
    </source>
</evidence>